<dbReference type="Gene3D" id="3.40.710.10">
    <property type="entry name" value="DD-peptidase/beta-lactamase superfamily"/>
    <property type="match status" value="1"/>
</dbReference>
<dbReference type="OrthoDB" id="3673924at2"/>
<feature type="domain" description="Beta-lactamase class A catalytic" evidence="1">
    <location>
        <begin position="25"/>
        <end position="230"/>
    </location>
</feature>
<dbReference type="PANTHER" id="PTHR35333">
    <property type="entry name" value="BETA-LACTAMASE"/>
    <property type="match status" value="1"/>
</dbReference>
<dbReference type="GO" id="GO:0046677">
    <property type="term" value="P:response to antibiotic"/>
    <property type="evidence" value="ECO:0007669"/>
    <property type="project" value="InterPro"/>
</dbReference>
<accession>A0A6I4W2W2</accession>
<dbReference type="PANTHER" id="PTHR35333:SF4">
    <property type="entry name" value="SLR0121 PROTEIN"/>
    <property type="match status" value="1"/>
</dbReference>
<organism evidence="2 3">
    <name type="scientific">Actinomadura rayongensis</name>
    <dbReference type="NCBI Taxonomy" id="1429076"/>
    <lineage>
        <taxon>Bacteria</taxon>
        <taxon>Bacillati</taxon>
        <taxon>Actinomycetota</taxon>
        <taxon>Actinomycetes</taxon>
        <taxon>Streptosporangiales</taxon>
        <taxon>Thermomonosporaceae</taxon>
        <taxon>Actinomadura</taxon>
    </lineage>
</organism>
<dbReference type="EMBL" id="WUTW01000002">
    <property type="protein sequence ID" value="MXQ64969.1"/>
    <property type="molecule type" value="Genomic_DNA"/>
</dbReference>
<dbReference type="SUPFAM" id="SSF56601">
    <property type="entry name" value="beta-lactamase/transpeptidase-like"/>
    <property type="match status" value="1"/>
</dbReference>
<dbReference type="InterPro" id="IPR000871">
    <property type="entry name" value="Beta-lactam_class-A"/>
</dbReference>
<protein>
    <submittedName>
        <fullName evidence="2">Serine hydrolase</fullName>
    </submittedName>
</protein>
<dbReference type="Proteomes" id="UP000431901">
    <property type="component" value="Unassembled WGS sequence"/>
</dbReference>
<evidence type="ECO:0000313" key="2">
    <source>
        <dbReference type="EMBL" id="MXQ64969.1"/>
    </source>
</evidence>
<comment type="caution">
    <text evidence="2">The sequence shown here is derived from an EMBL/GenBank/DDBJ whole genome shotgun (WGS) entry which is preliminary data.</text>
</comment>
<gene>
    <name evidence="2" type="ORF">GQ466_13070</name>
</gene>
<keyword evidence="3" id="KW-1185">Reference proteome</keyword>
<dbReference type="InterPro" id="IPR045155">
    <property type="entry name" value="Beta-lactam_cat"/>
</dbReference>
<evidence type="ECO:0000313" key="3">
    <source>
        <dbReference type="Proteomes" id="UP000431901"/>
    </source>
</evidence>
<keyword evidence="2" id="KW-0378">Hydrolase</keyword>
<dbReference type="GO" id="GO:0030655">
    <property type="term" value="P:beta-lactam antibiotic catabolic process"/>
    <property type="evidence" value="ECO:0007669"/>
    <property type="project" value="InterPro"/>
</dbReference>
<name>A0A6I4W2W2_9ACTN</name>
<dbReference type="RefSeq" id="WP_161103123.1">
    <property type="nucleotide sequence ID" value="NZ_JBHLYI010000001.1"/>
</dbReference>
<evidence type="ECO:0000259" key="1">
    <source>
        <dbReference type="Pfam" id="PF13354"/>
    </source>
</evidence>
<dbReference type="AlphaFoldDB" id="A0A6I4W2W2"/>
<reference evidence="2 3" key="1">
    <citation type="submission" date="2019-12" db="EMBL/GenBank/DDBJ databases">
        <title>Nocardia macrotermitis sp. nov. and Nocardia aurantia sp. nov., isolated from the gut of the fungus growing-termite Macrotermes natalensis.</title>
        <authorList>
            <person name="Christine B."/>
            <person name="Rene B."/>
        </authorList>
    </citation>
    <scope>NUCLEOTIDE SEQUENCE [LARGE SCALE GENOMIC DNA]</scope>
    <source>
        <strain evidence="2 3">DSM 102126</strain>
    </source>
</reference>
<sequence length="257" mass="27753">MRQKALDELARRAEARGGVLGVVVQGASGERASVNADRTFTAASLIKLPVLLALLDGVEAGRWSLDDRLPVRDRVGGAGILRDLADVADLSVRDLVSLMIVISDNTAANLLIDRIGQHTVADWCARHGLHATVLARRMMDAEARERGEENRTSPADMATLLDGLVRGTLLGPAATAFALDVLARQQVRDRLPRDLPDNVRIAHKTGELDGIRHDVGVIFTNTPIVVAALTENTEEADDLIAETARRAVQSQPLFRSL</sequence>
<dbReference type="InterPro" id="IPR012338">
    <property type="entry name" value="Beta-lactam/transpept-like"/>
</dbReference>
<dbReference type="Pfam" id="PF13354">
    <property type="entry name" value="Beta-lactamase2"/>
    <property type="match status" value="1"/>
</dbReference>
<proteinExistence type="predicted"/>
<dbReference type="GO" id="GO:0008800">
    <property type="term" value="F:beta-lactamase activity"/>
    <property type="evidence" value="ECO:0007669"/>
    <property type="project" value="InterPro"/>
</dbReference>